<dbReference type="PANTHER" id="PTHR32494:SF5">
    <property type="entry name" value="ALLANTOATE AMIDOHYDROLASE"/>
    <property type="match status" value="1"/>
</dbReference>
<evidence type="ECO:0000313" key="6">
    <source>
        <dbReference type="Proteomes" id="UP000197269"/>
    </source>
</evidence>
<dbReference type="PIRSF" id="PIRSF001235">
    <property type="entry name" value="Amidase_carbamoylase"/>
    <property type="match status" value="1"/>
</dbReference>
<keyword evidence="3" id="KW-0479">Metal-binding</keyword>
<dbReference type="SUPFAM" id="SSF53187">
    <property type="entry name" value="Zn-dependent exopeptidases"/>
    <property type="match status" value="1"/>
</dbReference>
<dbReference type="InterPro" id="IPR002933">
    <property type="entry name" value="Peptidase_M20"/>
</dbReference>
<evidence type="ECO:0000313" key="5">
    <source>
        <dbReference type="EMBL" id="OWO92214.1"/>
    </source>
</evidence>
<dbReference type="SUPFAM" id="SSF55031">
    <property type="entry name" value="Bacterial exopeptidase dimerisation domain"/>
    <property type="match status" value="1"/>
</dbReference>
<keyword evidence="3" id="KW-0862">Zinc</keyword>
<dbReference type="CDD" id="cd03884">
    <property type="entry name" value="M20_bAS"/>
    <property type="match status" value="1"/>
</dbReference>
<feature type="binding site" evidence="3">
    <location>
        <position position="95"/>
    </location>
    <ligand>
        <name>Zn(2+)</name>
        <dbReference type="ChEBI" id="CHEBI:29105"/>
        <label>2</label>
    </ligand>
</feature>
<dbReference type="NCBIfam" id="TIGR01879">
    <property type="entry name" value="hydantase"/>
    <property type="match status" value="1"/>
</dbReference>
<evidence type="ECO:0000256" key="3">
    <source>
        <dbReference type="PIRSR" id="PIRSR001235-1"/>
    </source>
</evidence>
<organism evidence="5 6">
    <name type="scientific">Rhizobium esperanzae</name>
    <dbReference type="NCBI Taxonomy" id="1967781"/>
    <lineage>
        <taxon>Bacteria</taxon>
        <taxon>Pseudomonadati</taxon>
        <taxon>Pseudomonadota</taxon>
        <taxon>Alphaproteobacteria</taxon>
        <taxon>Hyphomicrobiales</taxon>
        <taxon>Rhizobiaceae</taxon>
        <taxon>Rhizobium/Agrobacterium group</taxon>
        <taxon>Rhizobium</taxon>
    </lineage>
</organism>
<dbReference type="NCBIfam" id="NF006771">
    <property type="entry name" value="PRK09290.1-5"/>
    <property type="match status" value="1"/>
</dbReference>
<accession>A0A246DPG1</accession>
<feature type="binding site" evidence="3">
    <location>
        <position position="191"/>
    </location>
    <ligand>
        <name>Zn(2+)</name>
        <dbReference type="ChEBI" id="CHEBI:29105"/>
        <label>1</label>
    </ligand>
</feature>
<dbReference type="AlphaFoldDB" id="A0A246DPG1"/>
<dbReference type="InterPro" id="IPR036264">
    <property type="entry name" value="Bact_exopeptidase_dim_dom"/>
</dbReference>
<protein>
    <submittedName>
        <fullName evidence="5">Zn-dependent hydrolase</fullName>
    </submittedName>
</protein>
<evidence type="ECO:0000256" key="2">
    <source>
        <dbReference type="ARBA" id="ARBA00022801"/>
    </source>
</evidence>
<comment type="similarity">
    <text evidence="1">Belongs to the peptidase M20 family.</text>
</comment>
<feature type="binding site" evidence="3">
    <location>
        <position position="130"/>
    </location>
    <ligand>
        <name>Zn(2+)</name>
        <dbReference type="ChEBI" id="CHEBI:29105"/>
        <label>2</label>
    </ligand>
</feature>
<proteinExistence type="inferred from homology"/>
<gene>
    <name evidence="5" type="ORF">B5E41_23505</name>
</gene>
<name>A0A246DPG1_9HYPH</name>
<dbReference type="GO" id="GO:0016813">
    <property type="term" value="F:hydrolase activity, acting on carbon-nitrogen (but not peptide) bonds, in linear amidines"/>
    <property type="evidence" value="ECO:0007669"/>
    <property type="project" value="InterPro"/>
</dbReference>
<sequence length="415" mass="44510">MTRPSIDAARLLGRIRTLGEIGRDSDGRLVRLAASDTEKLGRDQFVAWIREAGLEVAVDRIGNIFGIWKPDGVANKAPILLGSHIDTVIGAGIYDGCYGTLSGLEVIEMMKAEGLAPSRPIAVAAFTNEEGVRYAPDMMGSLVYAGGLDIDAALATIGTDGTILGRELERIGYAGEHQPGFLKPHAYIELHIEQGPVLEREGIPVGAVEDLQGISWQRVTITGDANHAGTTPISMRRDAGHAAARVVTFLRERAKASNTPTVATVGCMSFEPNAINVIPSRAIFTVDLRDPDEDRLREEEAALATFLDTLSTEEQVGISVERLARFEPVKFDQSIVQLIEKAARERGLACRRMTSGAGHDAQMIARIAPSAMIFVPSAGGISHNPREYTADEDLVAGANILLDVVRRLATEGAPA</sequence>
<feature type="binding site" evidence="3">
    <location>
        <position position="383"/>
    </location>
    <ligand>
        <name>Zn(2+)</name>
        <dbReference type="ChEBI" id="CHEBI:29105"/>
        <label>2</label>
    </ligand>
</feature>
<dbReference type="PANTHER" id="PTHR32494">
    <property type="entry name" value="ALLANTOATE DEIMINASE-RELATED"/>
    <property type="match status" value="1"/>
</dbReference>
<dbReference type="RefSeq" id="WP_088396281.1">
    <property type="nucleotide sequence ID" value="NZ_MXPU01000018.1"/>
</dbReference>
<dbReference type="Proteomes" id="UP000197269">
    <property type="component" value="Unassembled WGS sequence"/>
</dbReference>
<dbReference type="Gene3D" id="3.40.630.10">
    <property type="entry name" value="Zn peptidases"/>
    <property type="match status" value="1"/>
</dbReference>
<comment type="caution">
    <text evidence="5">The sequence shown here is derived from an EMBL/GenBank/DDBJ whole genome shotgun (WGS) entry which is preliminary data.</text>
</comment>
<dbReference type="EMBL" id="MXPU01000018">
    <property type="protein sequence ID" value="OWO92214.1"/>
    <property type="molecule type" value="Genomic_DNA"/>
</dbReference>
<dbReference type="GO" id="GO:0046872">
    <property type="term" value="F:metal ion binding"/>
    <property type="evidence" value="ECO:0007669"/>
    <property type="project" value="UniProtKB-KW"/>
</dbReference>
<dbReference type="InterPro" id="IPR010158">
    <property type="entry name" value="Amidase_Cbmase"/>
</dbReference>
<evidence type="ECO:0000259" key="4">
    <source>
        <dbReference type="Pfam" id="PF07687"/>
    </source>
</evidence>
<dbReference type="Gene3D" id="3.30.70.360">
    <property type="match status" value="1"/>
</dbReference>
<dbReference type="Pfam" id="PF01546">
    <property type="entry name" value="Peptidase_M20"/>
    <property type="match status" value="1"/>
</dbReference>
<dbReference type="Pfam" id="PF07687">
    <property type="entry name" value="M20_dimer"/>
    <property type="match status" value="1"/>
</dbReference>
<keyword evidence="2 5" id="KW-0378">Hydrolase</keyword>
<feature type="binding site" evidence="3">
    <location>
        <position position="84"/>
    </location>
    <ligand>
        <name>Zn(2+)</name>
        <dbReference type="ChEBI" id="CHEBI:29105"/>
        <label>1</label>
    </ligand>
</feature>
<dbReference type="InterPro" id="IPR011650">
    <property type="entry name" value="Peptidase_M20_dimer"/>
</dbReference>
<reference evidence="5 6" key="1">
    <citation type="submission" date="2017-03" db="EMBL/GenBank/DDBJ databases">
        <title>Genome of strain Rhizobium sp. CNPSo 668.</title>
        <authorList>
            <person name="Ribeiro R."/>
        </authorList>
    </citation>
    <scope>NUCLEOTIDE SEQUENCE [LARGE SCALE GENOMIC DNA]</scope>
    <source>
        <strain evidence="5 6">CNPSo 668</strain>
    </source>
</reference>
<comment type="cofactor">
    <cofactor evidence="3">
        <name>Zn(2+)</name>
        <dbReference type="ChEBI" id="CHEBI:29105"/>
    </cofactor>
    <text evidence="3">Binds 2 Zn(2+) ions per subunit.</text>
</comment>
<feature type="binding site" evidence="3">
    <location>
        <position position="95"/>
    </location>
    <ligand>
        <name>Zn(2+)</name>
        <dbReference type="ChEBI" id="CHEBI:29105"/>
        <label>1</label>
    </ligand>
</feature>
<feature type="domain" description="Peptidase M20 dimerisation" evidence="4">
    <location>
        <begin position="212"/>
        <end position="310"/>
    </location>
</feature>
<evidence type="ECO:0000256" key="1">
    <source>
        <dbReference type="ARBA" id="ARBA00006153"/>
    </source>
</evidence>